<protein>
    <submittedName>
        <fullName evidence="1">Uncharacterized protein</fullName>
    </submittedName>
</protein>
<dbReference type="AlphaFoldDB" id="C4JBN4"/>
<proteinExistence type="evidence at transcript level"/>
<accession>C4JBN4</accession>
<dbReference type="EMBL" id="BT088231">
    <property type="protein sequence ID" value="ACR38584.1"/>
    <property type="molecule type" value="mRNA"/>
</dbReference>
<reference evidence="1" key="1">
    <citation type="journal article" date="2009" name="PLoS Genet.">
        <title>Sequencing, mapping, and analysis of 27,455 maize full-length cDNAs.</title>
        <authorList>
            <person name="Soderlund C."/>
            <person name="Descour A."/>
            <person name="Kudrna D."/>
            <person name="Bomhoff M."/>
            <person name="Boyd L."/>
            <person name="Currie J."/>
            <person name="Angelova A."/>
            <person name="Collura K."/>
            <person name="Wissotski M."/>
            <person name="Ashley E."/>
            <person name="Morrow D."/>
            <person name="Fernandes J."/>
            <person name="Walbot V."/>
            <person name="Yu Y."/>
        </authorList>
    </citation>
    <scope>NUCLEOTIDE SEQUENCE</scope>
    <source>
        <strain evidence="1">B73</strain>
    </source>
</reference>
<evidence type="ECO:0000313" key="1">
    <source>
        <dbReference type="EMBL" id="ACR38584.1"/>
    </source>
</evidence>
<sequence length="162" mass="17332">MRASTNRNKCAICIWDFFLKKKRARELLFGRLGILGRLVVEVVGAEQLAAVGERLLAEEGDGVGVADAALLDAVVAGERDAAAVAGVVDLGAVRLGALEQAHVADLVLVVAADLHPVPAAGARRRLRLVVDLLRLEVAALHLHRRAWHALFCVVFCFVTDDA</sequence>
<organism evidence="1">
    <name type="scientific">Zea mays</name>
    <name type="common">Maize</name>
    <dbReference type="NCBI Taxonomy" id="4577"/>
    <lineage>
        <taxon>Eukaryota</taxon>
        <taxon>Viridiplantae</taxon>
        <taxon>Streptophyta</taxon>
        <taxon>Embryophyta</taxon>
        <taxon>Tracheophyta</taxon>
        <taxon>Spermatophyta</taxon>
        <taxon>Magnoliopsida</taxon>
        <taxon>Liliopsida</taxon>
        <taxon>Poales</taxon>
        <taxon>Poaceae</taxon>
        <taxon>PACMAD clade</taxon>
        <taxon>Panicoideae</taxon>
        <taxon>Andropogonodae</taxon>
        <taxon>Andropogoneae</taxon>
        <taxon>Tripsacinae</taxon>
        <taxon>Zea</taxon>
    </lineage>
</organism>
<name>C4JBN4_MAIZE</name>
<reference evidence="1" key="2">
    <citation type="submission" date="2012-06" db="EMBL/GenBank/DDBJ databases">
        <authorList>
            <person name="Yu Y."/>
            <person name="Currie J."/>
            <person name="Lomeli R."/>
            <person name="Angelova A."/>
            <person name="Collura K."/>
            <person name="Wissotski M."/>
            <person name="Campos D."/>
            <person name="Kudrna D."/>
            <person name="Golser W."/>
            <person name="Ashely E."/>
            <person name="Descour A."/>
            <person name="Fernandes J."/>
            <person name="Soderlund C."/>
            <person name="Walbot V."/>
        </authorList>
    </citation>
    <scope>NUCLEOTIDE SEQUENCE</scope>
    <source>
        <strain evidence="1">B73</strain>
    </source>
</reference>